<keyword evidence="6" id="KW-1185">Reference proteome</keyword>
<evidence type="ECO:0000259" key="4">
    <source>
        <dbReference type="PROSITE" id="PS50048"/>
    </source>
</evidence>
<dbReference type="Pfam" id="PF00172">
    <property type="entry name" value="Zn_clus"/>
    <property type="match status" value="1"/>
</dbReference>
<feature type="region of interest" description="Disordered" evidence="3">
    <location>
        <begin position="738"/>
        <end position="762"/>
    </location>
</feature>
<dbReference type="EMBL" id="JBHFEH010000086">
    <property type="protein sequence ID" value="KAL2047992.1"/>
    <property type="molecule type" value="Genomic_DNA"/>
</dbReference>
<dbReference type="InterPro" id="IPR001138">
    <property type="entry name" value="Zn2Cys6_DnaBD"/>
</dbReference>
<name>A0ABR4AQI7_9LECA</name>
<dbReference type="CDD" id="cd00067">
    <property type="entry name" value="GAL4"/>
    <property type="match status" value="1"/>
</dbReference>
<feature type="compositionally biased region" description="Low complexity" evidence="3">
    <location>
        <begin position="42"/>
        <end position="57"/>
    </location>
</feature>
<feature type="compositionally biased region" description="Polar residues" evidence="3">
    <location>
        <begin position="20"/>
        <end position="38"/>
    </location>
</feature>
<reference evidence="5 6" key="1">
    <citation type="submission" date="2024-09" db="EMBL/GenBank/DDBJ databases">
        <title>Rethinking Asexuality: The Enigmatic Case of Functional Sexual Genes in Lepraria (Stereocaulaceae).</title>
        <authorList>
            <person name="Doellman M."/>
            <person name="Sun Y."/>
            <person name="Barcenas-Pena A."/>
            <person name="Lumbsch H.T."/>
            <person name="Grewe F."/>
        </authorList>
    </citation>
    <scope>NUCLEOTIDE SEQUENCE [LARGE SCALE GENOMIC DNA]</scope>
    <source>
        <strain evidence="5 6">Grewe 0041</strain>
    </source>
</reference>
<keyword evidence="2" id="KW-0539">Nucleus</keyword>
<evidence type="ECO:0000256" key="1">
    <source>
        <dbReference type="ARBA" id="ARBA00022723"/>
    </source>
</evidence>
<accession>A0ABR4AQI7</accession>
<organism evidence="5 6">
    <name type="scientific">Lepraria finkii</name>
    <dbReference type="NCBI Taxonomy" id="1340010"/>
    <lineage>
        <taxon>Eukaryota</taxon>
        <taxon>Fungi</taxon>
        <taxon>Dikarya</taxon>
        <taxon>Ascomycota</taxon>
        <taxon>Pezizomycotina</taxon>
        <taxon>Lecanoromycetes</taxon>
        <taxon>OSLEUM clade</taxon>
        <taxon>Lecanoromycetidae</taxon>
        <taxon>Lecanorales</taxon>
        <taxon>Lecanorineae</taxon>
        <taxon>Stereocaulaceae</taxon>
        <taxon>Lepraria</taxon>
    </lineage>
</organism>
<dbReference type="SUPFAM" id="SSF57701">
    <property type="entry name" value="Zn2/Cys6 DNA-binding domain"/>
    <property type="match status" value="1"/>
</dbReference>
<evidence type="ECO:0000256" key="3">
    <source>
        <dbReference type="SAM" id="MobiDB-lite"/>
    </source>
</evidence>
<dbReference type="PROSITE" id="PS50048">
    <property type="entry name" value="ZN2_CY6_FUNGAL_2"/>
    <property type="match status" value="1"/>
</dbReference>
<dbReference type="PANTHER" id="PTHR46910:SF1">
    <property type="entry name" value="MISCELLANEOUS ZN(II)2CYS6 TRANSCRIPTION FACTOR (EUROFUNG)-RELATED"/>
    <property type="match status" value="1"/>
</dbReference>
<gene>
    <name evidence="5" type="ORF">ABVK25_011163</name>
</gene>
<feature type="domain" description="Zn(2)-C6 fungal-type" evidence="4">
    <location>
        <begin position="137"/>
        <end position="168"/>
    </location>
</feature>
<comment type="caution">
    <text evidence="5">The sequence shown here is derived from an EMBL/GenBank/DDBJ whole genome shotgun (WGS) entry which is preliminary data.</text>
</comment>
<protein>
    <recommendedName>
        <fullName evidence="4">Zn(2)-C6 fungal-type domain-containing protein</fullName>
    </recommendedName>
</protein>
<feature type="region of interest" description="Disordered" evidence="3">
    <location>
        <begin position="1"/>
        <end position="131"/>
    </location>
</feature>
<evidence type="ECO:0000313" key="6">
    <source>
        <dbReference type="Proteomes" id="UP001590951"/>
    </source>
</evidence>
<feature type="region of interest" description="Disordered" evidence="3">
    <location>
        <begin position="794"/>
        <end position="814"/>
    </location>
</feature>
<dbReference type="Pfam" id="PF04082">
    <property type="entry name" value="Fungal_trans"/>
    <property type="match status" value="1"/>
</dbReference>
<keyword evidence="1" id="KW-0479">Metal-binding</keyword>
<dbReference type="InterPro" id="IPR036864">
    <property type="entry name" value="Zn2-C6_fun-type_DNA-bd_sf"/>
</dbReference>
<feature type="compositionally biased region" description="Polar residues" evidence="3">
    <location>
        <begin position="741"/>
        <end position="762"/>
    </location>
</feature>
<dbReference type="SMART" id="SM00906">
    <property type="entry name" value="Fungal_trans"/>
    <property type="match status" value="1"/>
</dbReference>
<dbReference type="SMART" id="SM00066">
    <property type="entry name" value="GAL4"/>
    <property type="match status" value="1"/>
</dbReference>
<dbReference type="InterPro" id="IPR050987">
    <property type="entry name" value="AtrR-like"/>
</dbReference>
<dbReference type="Proteomes" id="UP001590951">
    <property type="component" value="Unassembled WGS sequence"/>
</dbReference>
<dbReference type="CDD" id="cd12148">
    <property type="entry name" value="fungal_TF_MHR"/>
    <property type="match status" value="1"/>
</dbReference>
<dbReference type="PANTHER" id="PTHR46910">
    <property type="entry name" value="TRANSCRIPTION FACTOR PDR1"/>
    <property type="match status" value="1"/>
</dbReference>
<dbReference type="PROSITE" id="PS00463">
    <property type="entry name" value="ZN2_CY6_FUNGAL_1"/>
    <property type="match status" value="1"/>
</dbReference>
<proteinExistence type="predicted"/>
<dbReference type="Gene3D" id="4.10.240.10">
    <property type="entry name" value="Zn(2)-C6 fungal-type DNA-binding domain"/>
    <property type="match status" value="1"/>
</dbReference>
<evidence type="ECO:0000256" key="2">
    <source>
        <dbReference type="ARBA" id="ARBA00023242"/>
    </source>
</evidence>
<dbReference type="InterPro" id="IPR007219">
    <property type="entry name" value="XnlR_reg_dom"/>
</dbReference>
<evidence type="ECO:0000313" key="5">
    <source>
        <dbReference type="EMBL" id="KAL2047992.1"/>
    </source>
</evidence>
<sequence length="814" mass="91344">MSEYRPIPAQRSPPLYPQASPHNISSAPSSATLQSPRTPGTGMSNSDPSSRPSSGPGNLQSRHLSLPPGPNSRSAGYMQSFHPQMASPGGPLPGTREFSHPHGSLTGIPGMPSNSQMIATGGQGQKRVYRQRRKDPSCDACRERKVKCDATDSSSCTECSSRNVKCQFTKETNRRMSNIRHSQDLQKELLQAKSQVDQLRSMLETGKGREPVHDLSPKHLPLPPPSQKHNLSHLPDPESQYAPHAIEQFPGHGPRPAKRRKTAGTLDLTRVGNNMQMYGRGIFKPPYPQQHSIPPSSLPSSLPELPPKHEADILVRQFQFTLHPTLPLIHWPSFQEQYENVYKDRSLGHVPRIWAALLYAVFACGTLHRSWQDGRKYLETSLSLIDLWTEELTLDHARTALLSSIFLVEMNLKSAGWTWIGYAVRISFDIGLHCEVGTWPAIEEEMRRRVWWCIYACDCLLSLELGRPALIKEEDCDVDMPSPVDDQYMHVGSNWTSPSPEQTTSPLLPMIQVIGGIAKLLRMLKSRRLVKSTLHAYDTHFKKSMQAFPAQQQPRENHYIDPVELPPMVYLQNARLMLHRHNLSPSCDADERSAAMDHCALVSKDTARLLGRCMQESPATHSHPSNETGSWETRMVSAVSAFLCTHIWRCTMFLCFRFDFASALCCARASAAIGNTRPINVACGRYLEFFLMELIKKPQQKDHLDMDEEMIAYVSGDLQGSFENSWIWQGNKGGVHLGRPLQSSDDNGDGESNGQAFSKANTGTDDSDWAGWDWILNILEKLYQNRTVQDHSLQPPMMLPPVNSSNRMSIRDLI</sequence>